<feature type="region of interest" description="Disordered" evidence="1">
    <location>
        <begin position="31"/>
        <end position="61"/>
    </location>
</feature>
<accession>A0A021VZL9</accession>
<evidence type="ECO:0000256" key="1">
    <source>
        <dbReference type="SAM" id="MobiDB-lite"/>
    </source>
</evidence>
<sequence length="209" mass="22053">MLAGWPTGLVLSASMQGDVLTDVSLTWVDAPGGHSGPVHQSRQADHPDRPPHDDPGEPPGDVLALDRLASFLLVAGWPTAARQARVARDGLRSPIPEVRDRARRSAAALARRVGHSRTLAWSVRGMAAGTPSSTPQARPAPAAHDVVDRFRWWCAAVRGEHVDDPLPALAPAELASVLEGMELAAARLTVASVVVDRDPASARAVSAHD</sequence>
<keyword evidence="3" id="KW-1185">Reference proteome</keyword>
<organism evidence="2 3">
    <name type="scientific">Actinotalea ferrariae CF5-4</name>
    <dbReference type="NCBI Taxonomy" id="948458"/>
    <lineage>
        <taxon>Bacteria</taxon>
        <taxon>Bacillati</taxon>
        <taxon>Actinomycetota</taxon>
        <taxon>Actinomycetes</taxon>
        <taxon>Micrococcales</taxon>
        <taxon>Cellulomonadaceae</taxon>
        <taxon>Actinotalea</taxon>
    </lineage>
</organism>
<name>A0A021VZL9_9CELL</name>
<evidence type="ECO:0000313" key="3">
    <source>
        <dbReference type="Proteomes" id="UP000019753"/>
    </source>
</evidence>
<dbReference type="Proteomes" id="UP000019753">
    <property type="component" value="Unassembled WGS sequence"/>
</dbReference>
<feature type="compositionally biased region" description="Basic and acidic residues" evidence="1">
    <location>
        <begin position="42"/>
        <end position="55"/>
    </location>
</feature>
<comment type="caution">
    <text evidence="2">The sequence shown here is derived from an EMBL/GenBank/DDBJ whole genome shotgun (WGS) entry which is preliminary data.</text>
</comment>
<protein>
    <submittedName>
        <fullName evidence="2">Uncharacterized protein</fullName>
    </submittedName>
</protein>
<gene>
    <name evidence="2" type="ORF">N866_09470</name>
</gene>
<dbReference type="AlphaFoldDB" id="A0A021VZL9"/>
<reference evidence="2 3" key="1">
    <citation type="submission" date="2014-01" db="EMBL/GenBank/DDBJ databases">
        <title>Actinotalea ferrariae CF5-4.</title>
        <authorList>
            <person name="Chen F."/>
            <person name="Li Y."/>
            <person name="Wang G."/>
        </authorList>
    </citation>
    <scope>NUCLEOTIDE SEQUENCE [LARGE SCALE GENOMIC DNA]</scope>
    <source>
        <strain evidence="2 3">CF5-4</strain>
    </source>
</reference>
<proteinExistence type="predicted"/>
<evidence type="ECO:0000313" key="2">
    <source>
        <dbReference type="EMBL" id="EYR64517.1"/>
    </source>
</evidence>
<dbReference type="EMBL" id="AXCW01000028">
    <property type="protein sequence ID" value="EYR64517.1"/>
    <property type="molecule type" value="Genomic_DNA"/>
</dbReference>